<accession>A0ABU3P4G8</accession>
<protein>
    <submittedName>
        <fullName evidence="1">DUF2993 domain-containing protein</fullName>
    </submittedName>
</protein>
<gene>
    <name evidence="1" type="ORF">Q4T40_22085</name>
</gene>
<evidence type="ECO:0000313" key="1">
    <source>
        <dbReference type="EMBL" id="MDT8903931.1"/>
    </source>
</evidence>
<keyword evidence="2" id="KW-1185">Reference proteome</keyword>
<sequence>MLIIAVIVAGEVAIPSLVGNLIARGMTGATGSSSVSAQVAKRPAFLMFDGRFDSVRIHANDSKVDKITFAELDATLKDVALDMPALITQGKVAFRGVRDVDLTAVITQDELSRFLNQTVKGVKNAKVRIEPDKINVSANFILGQIASIAIALDGKVVGDGHRIKFVTDRFLINNTAVGNIGGSVLTEIPLVDLRKLPFGVKAKKVVMDAGKITITADNRTP</sequence>
<dbReference type="InterPro" id="IPR021373">
    <property type="entry name" value="DUF2993"/>
</dbReference>
<reference evidence="1 2" key="1">
    <citation type="submission" date="2023-07" db="EMBL/GenBank/DDBJ databases">
        <title>The novel representative of Negativicutes class, Anaeroselena agilis gen. nov. sp. nov.</title>
        <authorList>
            <person name="Prokofeva M.I."/>
            <person name="Elcheninov A.G."/>
            <person name="Klyukina A."/>
            <person name="Kublanov I.V."/>
            <person name="Frolov E.N."/>
            <person name="Podosokorskaya O.A."/>
        </authorList>
    </citation>
    <scope>NUCLEOTIDE SEQUENCE [LARGE SCALE GENOMIC DNA]</scope>
    <source>
        <strain evidence="1 2">4137-cl</strain>
    </source>
</reference>
<dbReference type="EMBL" id="JAUOZS010000001">
    <property type="protein sequence ID" value="MDT8903931.1"/>
    <property type="molecule type" value="Genomic_DNA"/>
</dbReference>
<dbReference type="Proteomes" id="UP001254848">
    <property type="component" value="Unassembled WGS sequence"/>
</dbReference>
<name>A0ABU3P4G8_9FIRM</name>
<proteinExistence type="predicted"/>
<organism evidence="1 2">
    <name type="scientific">Anaeroselena agilis</name>
    <dbReference type="NCBI Taxonomy" id="3063788"/>
    <lineage>
        <taxon>Bacteria</taxon>
        <taxon>Bacillati</taxon>
        <taxon>Bacillota</taxon>
        <taxon>Negativicutes</taxon>
        <taxon>Acetonemataceae</taxon>
        <taxon>Anaeroselena</taxon>
    </lineage>
</organism>
<dbReference type="Pfam" id="PF11209">
    <property type="entry name" value="LmeA"/>
    <property type="match status" value="1"/>
</dbReference>
<comment type="caution">
    <text evidence="1">The sequence shown here is derived from an EMBL/GenBank/DDBJ whole genome shotgun (WGS) entry which is preliminary data.</text>
</comment>
<evidence type="ECO:0000313" key="2">
    <source>
        <dbReference type="Proteomes" id="UP001254848"/>
    </source>
</evidence>
<dbReference type="RefSeq" id="WP_413782371.1">
    <property type="nucleotide sequence ID" value="NZ_JAUOZS010000001.1"/>
</dbReference>